<evidence type="ECO:0000256" key="1">
    <source>
        <dbReference type="SAM" id="MobiDB-lite"/>
    </source>
</evidence>
<keyword evidence="2" id="KW-0472">Membrane</keyword>
<evidence type="ECO:0000256" key="2">
    <source>
        <dbReference type="SAM" id="Phobius"/>
    </source>
</evidence>
<protein>
    <submittedName>
        <fullName evidence="3">CycH</fullName>
    </submittedName>
</protein>
<feature type="compositionally biased region" description="Polar residues" evidence="1">
    <location>
        <begin position="170"/>
        <end position="183"/>
    </location>
</feature>
<keyword evidence="2" id="KW-0812">Transmembrane</keyword>
<evidence type="ECO:0000313" key="3">
    <source>
        <dbReference type="EMBL" id="AAC46236.1"/>
    </source>
</evidence>
<organism evidence="3">
    <name type="scientific">Rhizobium etli</name>
    <dbReference type="NCBI Taxonomy" id="29449"/>
    <lineage>
        <taxon>Bacteria</taxon>
        <taxon>Pseudomonadati</taxon>
        <taxon>Pseudomonadota</taxon>
        <taxon>Alphaproteobacteria</taxon>
        <taxon>Hyphomicrobiales</taxon>
        <taxon>Rhizobiaceae</taxon>
        <taxon>Rhizobium/Agrobacterium group</taxon>
        <taxon>Rhizobium</taxon>
    </lineage>
</organism>
<proteinExistence type="predicted"/>
<feature type="region of interest" description="Disordered" evidence="1">
    <location>
        <begin position="228"/>
        <end position="289"/>
    </location>
</feature>
<sequence>MLFWILVAVLTAAVAFILLYPLLRGAKAAQNSRAGEEAVYRDQFRELDRDLAGGLITPEEADYARAEIGRRLIAVSAAEPETTQNAARHHRLTEVLVLLILPVLGLCLYLTTGRPDLPSQPLQARLENPGDDVAGVDRKAERHLAENPDDGKGCRPGADLFRTMRVNDGQVPSPTRSGCSAQSDPARRSCRGCGGLRWRRDGRGAPGTGTIADAGTQQSACPLLRRAQHGAGGSGRRGRRAFEGGQQSPADAPWLPLVNEHQPRTAAWPPSAASSPTSEDEAAAESMSAGDPQQMIRGMVHSLDAKLSEDPNNFEGWMRLVLAYAVLNDKDRAPAPEAACPFPPSGEQGRQLLALARELGIARRG</sequence>
<reference evidence="3" key="1">
    <citation type="journal article" date="1998" name="Gene">
        <title>Rhizobium etli cycHJKL gene locus involved in c-type cytochrome biogenesis: sequence analysis and characterization of two cycH mutants.</title>
        <authorList>
            <person name="Tabche M.-L."/>
            <person name="Garcia E.G."/>
            <person name="Miranda J."/>
            <person name="Escamilla J.E."/>
            <person name="Soberon M."/>
        </authorList>
    </citation>
    <scope>NUCLEOTIDE SEQUENCE</scope>
    <source>
        <strain evidence="3">CFN-42</strain>
    </source>
</reference>
<dbReference type="AlphaFoldDB" id="Q52730"/>
<accession>Q52730</accession>
<keyword evidence="2" id="KW-1133">Transmembrane helix</keyword>
<dbReference type="NCBIfam" id="TIGR03142">
    <property type="entry name" value="cytochro_ccmI"/>
    <property type="match status" value="1"/>
</dbReference>
<feature type="compositionally biased region" description="Low complexity" evidence="1">
    <location>
        <begin position="266"/>
        <end position="277"/>
    </location>
</feature>
<dbReference type="EMBL" id="U45318">
    <property type="protein sequence ID" value="AAC46236.1"/>
    <property type="molecule type" value="Genomic_DNA"/>
</dbReference>
<feature type="transmembrane region" description="Helical" evidence="2">
    <location>
        <begin position="95"/>
        <end position="112"/>
    </location>
</feature>
<feature type="region of interest" description="Disordered" evidence="1">
    <location>
        <begin position="168"/>
        <end position="192"/>
    </location>
</feature>
<dbReference type="InterPro" id="IPR017560">
    <property type="entry name" value="Cyt_c_biogenesis_CcmI"/>
</dbReference>
<gene>
    <name evidence="3" type="primary">cycH</name>
</gene>
<name>Q52730_RHIET</name>
<feature type="transmembrane region" description="Helical" evidence="2">
    <location>
        <begin position="6"/>
        <end position="23"/>
    </location>
</feature>